<keyword evidence="2" id="KW-1133">Transmembrane helix</keyword>
<dbReference type="EMBL" id="LGRX02034494">
    <property type="protein sequence ID" value="KAK3237655.1"/>
    <property type="molecule type" value="Genomic_DNA"/>
</dbReference>
<name>A0AAE0ESW8_9CHLO</name>
<feature type="compositionally biased region" description="Polar residues" evidence="1">
    <location>
        <begin position="68"/>
        <end position="77"/>
    </location>
</feature>
<dbReference type="Proteomes" id="UP001190700">
    <property type="component" value="Unassembled WGS sequence"/>
</dbReference>
<accession>A0AAE0ESW8</accession>
<feature type="region of interest" description="Disordered" evidence="1">
    <location>
        <begin position="50"/>
        <end position="93"/>
    </location>
</feature>
<keyword evidence="4" id="KW-1185">Reference proteome</keyword>
<dbReference type="AlphaFoldDB" id="A0AAE0ESW8"/>
<keyword evidence="2" id="KW-0472">Membrane</keyword>
<feature type="transmembrane region" description="Helical" evidence="2">
    <location>
        <begin position="12"/>
        <end position="33"/>
    </location>
</feature>
<sequence>MVLLVNDAMMEALGIIMICMQVLVIGFALWMMLPSLKALTSKESMQRHAATLSSMLFSPPQQGEDDPQSTNARSSGQHPPRIQIEAPQEDLAASPHVTMRGCPTQASDAERVARGDVGQDEVAIVASPRAASEVSGNQSDFTFWWD</sequence>
<evidence type="ECO:0000313" key="3">
    <source>
        <dbReference type="EMBL" id="KAK3237655.1"/>
    </source>
</evidence>
<protein>
    <submittedName>
        <fullName evidence="3">Uncharacterized protein</fullName>
    </submittedName>
</protein>
<organism evidence="3 4">
    <name type="scientific">Cymbomonas tetramitiformis</name>
    <dbReference type="NCBI Taxonomy" id="36881"/>
    <lineage>
        <taxon>Eukaryota</taxon>
        <taxon>Viridiplantae</taxon>
        <taxon>Chlorophyta</taxon>
        <taxon>Pyramimonadophyceae</taxon>
        <taxon>Pyramimonadales</taxon>
        <taxon>Pyramimonadaceae</taxon>
        <taxon>Cymbomonas</taxon>
    </lineage>
</organism>
<evidence type="ECO:0000313" key="4">
    <source>
        <dbReference type="Proteomes" id="UP001190700"/>
    </source>
</evidence>
<proteinExistence type="predicted"/>
<feature type="compositionally biased region" description="Polar residues" evidence="1">
    <location>
        <begin position="51"/>
        <end position="61"/>
    </location>
</feature>
<reference evidence="3 4" key="1">
    <citation type="journal article" date="2015" name="Genome Biol. Evol.">
        <title>Comparative Genomics of a Bacterivorous Green Alga Reveals Evolutionary Causalities and Consequences of Phago-Mixotrophic Mode of Nutrition.</title>
        <authorList>
            <person name="Burns J.A."/>
            <person name="Paasch A."/>
            <person name="Narechania A."/>
            <person name="Kim E."/>
        </authorList>
    </citation>
    <scope>NUCLEOTIDE SEQUENCE [LARGE SCALE GENOMIC DNA]</scope>
    <source>
        <strain evidence="3 4">PLY_AMNH</strain>
    </source>
</reference>
<gene>
    <name evidence="3" type="ORF">CYMTET_52288</name>
</gene>
<evidence type="ECO:0000256" key="1">
    <source>
        <dbReference type="SAM" id="MobiDB-lite"/>
    </source>
</evidence>
<comment type="caution">
    <text evidence="3">The sequence shown here is derived from an EMBL/GenBank/DDBJ whole genome shotgun (WGS) entry which is preliminary data.</text>
</comment>
<keyword evidence="2" id="KW-0812">Transmembrane</keyword>
<evidence type="ECO:0000256" key="2">
    <source>
        <dbReference type="SAM" id="Phobius"/>
    </source>
</evidence>